<proteinExistence type="predicted"/>
<dbReference type="Pfam" id="PF16407">
    <property type="entry name" value="PKD_2"/>
    <property type="match status" value="1"/>
</dbReference>
<comment type="caution">
    <text evidence="1">The sequence shown here is derived from an EMBL/GenBank/DDBJ whole genome shotgun (WGS) entry which is preliminary data.</text>
</comment>
<dbReference type="RefSeq" id="WP_225550981.1">
    <property type="nucleotide sequence ID" value="NZ_JADEYP010000001.1"/>
</dbReference>
<evidence type="ECO:0000313" key="1">
    <source>
        <dbReference type="EMBL" id="MCA5003645.1"/>
    </source>
</evidence>
<gene>
    <name evidence="1" type="ORF">IPZ78_00615</name>
</gene>
<sequence>MKYINILICIITLYGVTSCYKDKGNYNYKEVNELQVEMTPIANSYNDDLYIYYYNYRQPSKDTLTVTYTPQIVQTLSESDENIDIEWIVSKIGVNKKDTVKQKNLTLKFAPKVKTEYTVLFKATDKTNQISIHRQLNLKTQVPFIGSWFVLHGQPNDRKLGTIEYPNSGNDAEILLDTYHTIHGLENPFKEVNDILYLSANGSNYNTQENINMLSPTESKYMHAFDMNISDLGYNLMVPDPAARIRLSYSVNNPSTGRYAAIVTDDGKFIHGGPGGFYYTPNTDHEYTISNAAITSRDYLIIWDDSRKRFSYFNFADNWYGWPSCINRPNGISNNAILTTFPEELFGQNELNSKEVLWMGNTIKSGVESGIMVVLKDKISHQLWIYNIRIGGSDKGKSTDQGLVSITKQLLQNISVDENSLFVNSAAFANQFFYTRGETLYHYNLVSMTSSQIFNIPSGNSYSHLKFRNPTAHYMVTDENNKLAIATLSADGLEGQFHEITFNQSGDLIQEVTFPQKFGPIKDLEYSFIQRIIQ</sequence>
<reference evidence="1" key="1">
    <citation type="submission" date="2020-10" db="EMBL/GenBank/DDBJ databases">
        <authorList>
            <person name="Lu T."/>
            <person name="Wang Q."/>
            <person name="Han X."/>
        </authorList>
    </citation>
    <scope>NUCLEOTIDE SEQUENCE</scope>
    <source>
        <strain evidence="1">WQ 366</strain>
    </source>
</reference>
<organism evidence="1 2">
    <name type="scientific">Sphingobacterium bovistauri</name>
    <dbReference type="NCBI Taxonomy" id="2781959"/>
    <lineage>
        <taxon>Bacteria</taxon>
        <taxon>Pseudomonadati</taxon>
        <taxon>Bacteroidota</taxon>
        <taxon>Sphingobacteriia</taxon>
        <taxon>Sphingobacteriales</taxon>
        <taxon>Sphingobacteriaceae</taxon>
        <taxon>Sphingobacterium</taxon>
    </lineage>
</organism>
<dbReference type="InterPro" id="IPR032183">
    <property type="entry name" value="PKD-like"/>
</dbReference>
<evidence type="ECO:0000313" key="2">
    <source>
        <dbReference type="Proteomes" id="UP001165302"/>
    </source>
</evidence>
<name>A0ABS7Z0G2_9SPHI</name>
<protein>
    <recommendedName>
        <fullName evidence="3">PKD-like family protein</fullName>
    </recommendedName>
</protein>
<dbReference type="EMBL" id="JADEYP010000001">
    <property type="protein sequence ID" value="MCA5003645.1"/>
    <property type="molecule type" value="Genomic_DNA"/>
</dbReference>
<dbReference type="Proteomes" id="UP001165302">
    <property type="component" value="Unassembled WGS sequence"/>
</dbReference>
<accession>A0ABS7Z0G2</accession>
<evidence type="ECO:0008006" key="3">
    <source>
        <dbReference type="Google" id="ProtNLM"/>
    </source>
</evidence>
<dbReference type="PROSITE" id="PS51257">
    <property type="entry name" value="PROKAR_LIPOPROTEIN"/>
    <property type="match status" value="1"/>
</dbReference>
<keyword evidence="2" id="KW-1185">Reference proteome</keyword>